<evidence type="ECO:0000313" key="1">
    <source>
        <dbReference type="EMBL" id="MCJ8209700.1"/>
    </source>
</evidence>
<reference evidence="1" key="1">
    <citation type="submission" date="2022-04" db="EMBL/GenBank/DDBJ databases">
        <title>Mucilaginibacter sp. RS28 isolated from freshwater.</title>
        <authorList>
            <person name="Ko S.-R."/>
        </authorList>
    </citation>
    <scope>NUCLEOTIDE SEQUENCE</scope>
    <source>
        <strain evidence="1">RS28</strain>
    </source>
</reference>
<sequence>MSVKMQPYQSNHPTGVVAYAEYRNGIIVQFQKGVYYFYSADKTGREHVNAMLEKATKGEGLSSYISQHRKEVWENYHATANSLSELLKKI</sequence>
<protein>
    <submittedName>
        <fullName evidence="1">Uncharacterized protein</fullName>
    </submittedName>
</protein>
<proteinExistence type="predicted"/>
<gene>
    <name evidence="1" type="ORF">MUY27_08265</name>
</gene>
<dbReference type="EMBL" id="JALJEJ010000003">
    <property type="protein sequence ID" value="MCJ8209700.1"/>
    <property type="molecule type" value="Genomic_DNA"/>
</dbReference>
<dbReference type="RefSeq" id="WP_245129532.1">
    <property type="nucleotide sequence ID" value="NZ_JALJEJ010000003.1"/>
</dbReference>
<evidence type="ECO:0000313" key="2">
    <source>
        <dbReference type="Proteomes" id="UP001139450"/>
    </source>
</evidence>
<comment type="caution">
    <text evidence="1">The sequence shown here is derived from an EMBL/GenBank/DDBJ whole genome shotgun (WGS) entry which is preliminary data.</text>
</comment>
<organism evidence="1 2">
    <name type="scientific">Mucilaginibacter straminoryzae</name>
    <dbReference type="NCBI Taxonomy" id="2932774"/>
    <lineage>
        <taxon>Bacteria</taxon>
        <taxon>Pseudomonadati</taxon>
        <taxon>Bacteroidota</taxon>
        <taxon>Sphingobacteriia</taxon>
        <taxon>Sphingobacteriales</taxon>
        <taxon>Sphingobacteriaceae</taxon>
        <taxon>Mucilaginibacter</taxon>
    </lineage>
</organism>
<accession>A0A9X2B9F4</accession>
<dbReference type="AlphaFoldDB" id="A0A9X2B9F4"/>
<dbReference type="Proteomes" id="UP001139450">
    <property type="component" value="Unassembled WGS sequence"/>
</dbReference>
<keyword evidence="2" id="KW-1185">Reference proteome</keyword>
<name>A0A9X2B9F4_9SPHI</name>